<sequence>MIREGLKRHYGNPVQYTLLMERAPSHPAILPQWPHQYRRDGNLRPIWMLPLPKGIHRKEDEIGRWVVVCLPVQTLRLYTS</sequence>
<evidence type="ECO:0000313" key="1">
    <source>
        <dbReference type="EMBL" id="KAI3818993.1"/>
    </source>
</evidence>
<organism evidence="1 2">
    <name type="scientific">Smallanthus sonchifolius</name>
    <dbReference type="NCBI Taxonomy" id="185202"/>
    <lineage>
        <taxon>Eukaryota</taxon>
        <taxon>Viridiplantae</taxon>
        <taxon>Streptophyta</taxon>
        <taxon>Embryophyta</taxon>
        <taxon>Tracheophyta</taxon>
        <taxon>Spermatophyta</taxon>
        <taxon>Magnoliopsida</taxon>
        <taxon>eudicotyledons</taxon>
        <taxon>Gunneridae</taxon>
        <taxon>Pentapetalae</taxon>
        <taxon>asterids</taxon>
        <taxon>campanulids</taxon>
        <taxon>Asterales</taxon>
        <taxon>Asteraceae</taxon>
        <taxon>Asteroideae</taxon>
        <taxon>Heliantheae alliance</taxon>
        <taxon>Millerieae</taxon>
        <taxon>Smallanthus</taxon>
    </lineage>
</organism>
<reference evidence="2" key="1">
    <citation type="journal article" date="2022" name="Mol. Ecol. Resour.">
        <title>The genomes of chicory, endive, great burdock and yacon provide insights into Asteraceae palaeo-polyploidization history and plant inulin production.</title>
        <authorList>
            <person name="Fan W."/>
            <person name="Wang S."/>
            <person name="Wang H."/>
            <person name="Wang A."/>
            <person name="Jiang F."/>
            <person name="Liu H."/>
            <person name="Zhao H."/>
            <person name="Xu D."/>
            <person name="Zhang Y."/>
        </authorList>
    </citation>
    <scope>NUCLEOTIDE SEQUENCE [LARGE SCALE GENOMIC DNA]</scope>
    <source>
        <strain evidence="2">cv. Yunnan</strain>
    </source>
</reference>
<gene>
    <name evidence="1" type="ORF">L1987_12815</name>
</gene>
<keyword evidence="2" id="KW-1185">Reference proteome</keyword>
<protein>
    <submittedName>
        <fullName evidence="1">Uncharacterized protein</fullName>
    </submittedName>
</protein>
<dbReference type="Proteomes" id="UP001056120">
    <property type="component" value="Linkage Group LG04"/>
</dbReference>
<dbReference type="EMBL" id="CM042021">
    <property type="protein sequence ID" value="KAI3818993.1"/>
    <property type="molecule type" value="Genomic_DNA"/>
</dbReference>
<proteinExistence type="predicted"/>
<evidence type="ECO:0000313" key="2">
    <source>
        <dbReference type="Proteomes" id="UP001056120"/>
    </source>
</evidence>
<accession>A0ACB9JES6</accession>
<comment type="caution">
    <text evidence="1">The sequence shown here is derived from an EMBL/GenBank/DDBJ whole genome shotgun (WGS) entry which is preliminary data.</text>
</comment>
<reference evidence="1 2" key="2">
    <citation type="journal article" date="2022" name="Mol. Ecol. Resour.">
        <title>The genomes of chicory, endive, great burdock and yacon provide insights into Asteraceae paleo-polyploidization history and plant inulin production.</title>
        <authorList>
            <person name="Fan W."/>
            <person name="Wang S."/>
            <person name="Wang H."/>
            <person name="Wang A."/>
            <person name="Jiang F."/>
            <person name="Liu H."/>
            <person name="Zhao H."/>
            <person name="Xu D."/>
            <person name="Zhang Y."/>
        </authorList>
    </citation>
    <scope>NUCLEOTIDE SEQUENCE [LARGE SCALE GENOMIC DNA]</scope>
    <source>
        <strain evidence="2">cv. Yunnan</strain>
        <tissue evidence="1">Leaves</tissue>
    </source>
</reference>
<name>A0ACB9JES6_9ASTR</name>